<dbReference type="GO" id="GO:0044594">
    <property type="term" value="F:17-beta-hydroxysteroid dehydrogenase (NAD+) activity"/>
    <property type="evidence" value="ECO:0007669"/>
    <property type="project" value="TreeGrafter"/>
</dbReference>
<dbReference type="STRING" id="5098.A0A507QJQ0"/>
<comment type="caution">
    <text evidence="2">The sequence shown here is derived from an EMBL/GenBank/DDBJ whole genome shotgun (WGS) entry which is preliminary data.</text>
</comment>
<dbReference type="SUPFAM" id="SSF54637">
    <property type="entry name" value="Thioesterase/thiol ester dehydrase-isomerase"/>
    <property type="match status" value="2"/>
</dbReference>
<reference evidence="2 3" key="1">
    <citation type="submission" date="2019-06" db="EMBL/GenBank/DDBJ databases">
        <title>Wine fermentation using esterase from Monascus purpureus.</title>
        <authorList>
            <person name="Geng C."/>
            <person name="Zhang Y."/>
        </authorList>
    </citation>
    <scope>NUCLEOTIDE SEQUENCE [LARGE SCALE GENOMIC DNA]</scope>
    <source>
        <strain evidence="2">HQ1</strain>
    </source>
</reference>
<evidence type="ECO:0000313" key="2">
    <source>
        <dbReference type="EMBL" id="TQB68716.1"/>
    </source>
</evidence>
<evidence type="ECO:0000259" key="1">
    <source>
        <dbReference type="Pfam" id="PF01575"/>
    </source>
</evidence>
<dbReference type="PANTHER" id="PTHR13078:SF57">
    <property type="entry name" value="DEHYDRATASE, PUTATIVE (AFU_ORTHOLOGUE AFUA_5G00640)-RELATED"/>
    <property type="match status" value="1"/>
</dbReference>
<feature type="domain" description="MaoC-like" evidence="1">
    <location>
        <begin position="136"/>
        <end position="226"/>
    </location>
</feature>
<name>A0A507QJQ0_MONPU</name>
<dbReference type="InterPro" id="IPR029069">
    <property type="entry name" value="HotDog_dom_sf"/>
</dbReference>
<evidence type="ECO:0000313" key="3">
    <source>
        <dbReference type="Proteomes" id="UP000319663"/>
    </source>
</evidence>
<accession>A0A507QJQ0</accession>
<dbReference type="PANTHER" id="PTHR13078">
    <property type="entry name" value="PEROXISOMAL MULTIFUNCTIONAL ENZYME TYPE 2-RELATED"/>
    <property type="match status" value="1"/>
</dbReference>
<keyword evidence="3" id="KW-1185">Reference proteome</keyword>
<gene>
    <name evidence="2" type="ORF">MPDQ_002896</name>
</gene>
<dbReference type="GO" id="GO:0005777">
    <property type="term" value="C:peroxisome"/>
    <property type="evidence" value="ECO:0007669"/>
    <property type="project" value="TreeGrafter"/>
</dbReference>
<sequence>MFPTYPIVLRKRRKWRRFIPLWLLVAFKYDSSEVVDFLARNNDSSRSPFSSPKLDWARAVDGRRRLRIYRQLPTSSADKRLSSSPSWEVRSRILGVYDKGPGKGTVMELEHSIVDSVTGEMEHFPVPTSREHVMESFQTTGETAHLYRLNGDYNPLHASPDVGKALGYGDIIIHGLFSWNVVAQVVLRHYGEKRKDGKSYLLSFEARFASPVKPGDKLDISLWDMGLWGNEQLLEWNQQQQKEKVKIGGKIREIRFLVKVGDRIVLSDGRALLEELGTKQSLL</sequence>
<protein>
    <recommendedName>
        <fullName evidence="1">MaoC-like domain-containing protein</fullName>
    </recommendedName>
</protein>
<dbReference type="Gene3D" id="3.10.129.10">
    <property type="entry name" value="Hotdog Thioesterase"/>
    <property type="match status" value="2"/>
</dbReference>
<dbReference type="GO" id="GO:0004300">
    <property type="term" value="F:enoyl-CoA hydratase activity"/>
    <property type="evidence" value="ECO:0007669"/>
    <property type="project" value="TreeGrafter"/>
</dbReference>
<dbReference type="Pfam" id="PF01575">
    <property type="entry name" value="MaoC_dehydratas"/>
    <property type="match status" value="1"/>
</dbReference>
<dbReference type="GO" id="GO:0003857">
    <property type="term" value="F:(3S)-3-hydroxyacyl-CoA dehydrogenase (NAD+) activity"/>
    <property type="evidence" value="ECO:0007669"/>
    <property type="project" value="TreeGrafter"/>
</dbReference>
<dbReference type="Proteomes" id="UP000319663">
    <property type="component" value="Unassembled WGS sequence"/>
</dbReference>
<dbReference type="AlphaFoldDB" id="A0A507QJQ0"/>
<dbReference type="GO" id="GO:0006635">
    <property type="term" value="P:fatty acid beta-oxidation"/>
    <property type="evidence" value="ECO:0007669"/>
    <property type="project" value="TreeGrafter"/>
</dbReference>
<dbReference type="InterPro" id="IPR002539">
    <property type="entry name" value="MaoC-like_dom"/>
</dbReference>
<proteinExistence type="predicted"/>
<organism evidence="2 3">
    <name type="scientific">Monascus purpureus</name>
    <name type="common">Red mold</name>
    <name type="synonym">Monascus anka</name>
    <dbReference type="NCBI Taxonomy" id="5098"/>
    <lineage>
        <taxon>Eukaryota</taxon>
        <taxon>Fungi</taxon>
        <taxon>Dikarya</taxon>
        <taxon>Ascomycota</taxon>
        <taxon>Pezizomycotina</taxon>
        <taxon>Eurotiomycetes</taxon>
        <taxon>Eurotiomycetidae</taxon>
        <taxon>Eurotiales</taxon>
        <taxon>Aspergillaceae</taxon>
        <taxon>Monascus</taxon>
    </lineage>
</organism>
<dbReference type="EMBL" id="VIFY01000195">
    <property type="protein sequence ID" value="TQB68716.1"/>
    <property type="molecule type" value="Genomic_DNA"/>
</dbReference>